<dbReference type="Proteomes" id="UP000001072">
    <property type="component" value="Unassembled WGS sequence"/>
</dbReference>
<dbReference type="GeneID" id="18929759"/>
<reference evidence="3" key="1">
    <citation type="journal article" date="2011" name="Proc. Natl. Acad. Sci. U.S.A.">
        <title>Obligate biotrophy features unraveled by the genomic analysis of rust fungi.</title>
        <authorList>
            <person name="Duplessis S."/>
            <person name="Cuomo C.A."/>
            <person name="Lin Y.-C."/>
            <person name="Aerts A."/>
            <person name="Tisserant E."/>
            <person name="Veneault-Fourrey C."/>
            <person name="Joly D.L."/>
            <person name="Hacquard S."/>
            <person name="Amselem J."/>
            <person name="Cantarel B.L."/>
            <person name="Chiu R."/>
            <person name="Coutinho P.M."/>
            <person name="Feau N."/>
            <person name="Field M."/>
            <person name="Frey P."/>
            <person name="Gelhaye E."/>
            <person name="Goldberg J."/>
            <person name="Grabherr M.G."/>
            <person name="Kodira C.D."/>
            <person name="Kohler A."/>
            <person name="Kuees U."/>
            <person name="Lindquist E.A."/>
            <person name="Lucas S.M."/>
            <person name="Mago R."/>
            <person name="Mauceli E."/>
            <person name="Morin E."/>
            <person name="Murat C."/>
            <person name="Pangilinan J.L."/>
            <person name="Park R."/>
            <person name="Pearson M."/>
            <person name="Quesneville H."/>
            <person name="Rouhier N."/>
            <person name="Sakthikumar S."/>
            <person name="Salamov A.A."/>
            <person name="Schmutz J."/>
            <person name="Selles B."/>
            <person name="Shapiro H."/>
            <person name="Tanguay P."/>
            <person name="Tuskan G.A."/>
            <person name="Henrissat B."/>
            <person name="Van de Peer Y."/>
            <person name="Rouze P."/>
            <person name="Ellis J.G."/>
            <person name="Dodds P.N."/>
            <person name="Schein J.E."/>
            <person name="Zhong S."/>
            <person name="Hamelin R.C."/>
            <person name="Grigoriev I.V."/>
            <person name="Szabo L.J."/>
            <person name="Martin F."/>
        </authorList>
    </citation>
    <scope>NUCLEOTIDE SEQUENCE [LARGE SCALE GENOMIC DNA]</scope>
    <source>
        <strain evidence="3">98AG31 / pathotype 3-4-7</strain>
    </source>
</reference>
<evidence type="ECO:0000256" key="1">
    <source>
        <dbReference type="SAM" id="MobiDB-lite"/>
    </source>
</evidence>
<feature type="region of interest" description="Disordered" evidence="1">
    <location>
        <begin position="662"/>
        <end position="796"/>
    </location>
</feature>
<dbReference type="RefSeq" id="XP_007407869.1">
    <property type="nucleotide sequence ID" value="XM_007407807.1"/>
</dbReference>
<sequence>MTIRTTSIVTNDFFLTRSRVCRIQLLPVVHLKATATAAPIASTSTISPPPCSSHMCVRRHSELQADDDADTTDHANAGHVADISSTSRLHLDYEMDCMKQHGSKMQGNATTLVMCTNPGNLKFPYKQRQLTIVADLAKVLESVTSKFTNLLYNNRPKKQPRERHKLSHRQPRCQKLHRTLDTYISYTVQKFDPKLIDFSLSNSNTSIPYFHKHFTSQCNRLCIDCNVQANTPFAFACIIRVNNQCDRCANRWDIRDCPFGSSITIMVVTLVHEHYQFIKEGFLPEPQVGHLVGILCPECSTPLCYFAAREDAWTIYCPQRPRNEHNWRTFRCDQFNHERALINAGAPRPIISSEKDWGPRISPSGVVLGQKPISTASKRAKTNNRSTNRLAELLNPIEPEVHPFLGRHQPIPPHDQPQLDSHAGPVRAKVKYPCLRASRGPVARNHRTTGNKGCPHQYCQSCCLEYGLGACLKHTRHSGNRPGPTLNRMEEPLPPCHPSQLATATASTLSAASTSTQPTPDVRRPGTANKYDEAKVITILLWLNADQPNVISAHFAQWPKAKLDESTLLMQACTQTLGPTWNRALCFWDDNIDSWVRAISFVLFAWLCSEGHTRSRCCQNETMVTFPHRYPTNVKVVVVRSPHVDPRTAGLPQPKARRIASAAVANTPQTSNANASSLRRTSPPPPPRTSPPPESDDEVEVVRSDWTDFADAKRGSSPGSDESDKIEVVKSNIVTEPGKRTVKRELSEELPDFDPFDESPLEQEGHCEPEPISGSTNTAQASGTSTSTNPAKALKRKWPGKPSLVLVSTLLAWYKQCETRPPLQAWQEVWGDEWVLVGSTVYRHRAWIAKVTYDRFYAHYRNNIRATVEDARRVYKKEFQEVVNGNSAATN</sequence>
<dbReference type="AlphaFoldDB" id="F4RFP7"/>
<gene>
    <name evidence="2" type="ORF">MELLADRAFT_61633</name>
</gene>
<feature type="compositionally biased region" description="Polar residues" evidence="1">
    <location>
        <begin position="773"/>
        <end position="790"/>
    </location>
</feature>
<feature type="compositionally biased region" description="Basic and acidic residues" evidence="1">
    <location>
        <begin position="700"/>
        <end position="714"/>
    </location>
</feature>
<feature type="compositionally biased region" description="Acidic residues" evidence="1">
    <location>
        <begin position="748"/>
        <end position="761"/>
    </location>
</feature>
<feature type="region of interest" description="Disordered" evidence="1">
    <location>
        <begin position="507"/>
        <end position="527"/>
    </location>
</feature>
<evidence type="ECO:0000313" key="2">
    <source>
        <dbReference type="EMBL" id="EGG08895.1"/>
    </source>
</evidence>
<dbReference type="HOGENOM" id="CLU_015424_0_0_1"/>
<protein>
    <submittedName>
        <fullName evidence="2">Uncharacterized protein</fullName>
    </submittedName>
</protein>
<feature type="compositionally biased region" description="Pro residues" evidence="1">
    <location>
        <begin position="682"/>
        <end position="693"/>
    </location>
</feature>
<feature type="compositionally biased region" description="Polar residues" evidence="1">
    <location>
        <begin position="664"/>
        <end position="678"/>
    </location>
</feature>
<dbReference type="InParanoid" id="F4RFP7"/>
<dbReference type="VEuPathDB" id="FungiDB:MELLADRAFT_61633"/>
<keyword evidence="3" id="KW-1185">Reference proteome</keyword>
<accession>F4RFP7</accession>
<proteinExistence type="predicted"/>
<dbReference type="EMBL" id="GL883099">
    <property type="protein sequence ID" value="EGG08895.1"/>
    <property type="molecule type" value="Genomic_DNA"/>
</dbReference>
<evidence type="ECO:0000313" key="3">
    <source>
        <dbReference type="Proteomes" id="UP000001072"/>
    </source>
</evidence>
<dbReference type="KEGG" id="mlr:MELLADRAFT_61633"/>
<feature type="compositionally biased region" description="Basic and acidic residues" evidence="1">
    <location>
        <begin position="737"/>
        <end position="747"/>
    </location>
</feature>
<name>F4RFP7_MELLP</name>
<organism evidence="3">
    <name type="scientific">Melampsora larici-populina (strain 98AG31 / pathotype 3-4-7)</name>
    <name type="common">Poplar leaf rust fungus</name>
    <dbReference type="NCBI Taxonomy" id="747676"/>
    <lineage>
        <taxon>Eukaryota</taxon>
        <taxon>Fungi</taxon>
        <taxon>Dikarya</taxon>
        <taxon>Basidiomycota</taxon>
        <taxon>Pucciniomycotina</taxon>
        <taxon>Pucciniomycetes</taxon>
        <taxon>Pucciniales</taxon>
        <taxon>Melampsoraceae</taxon>
        <taxon>Melampsora</taxon>
    </lineage>
</organism>
<feature type="compositionally biased region" description="Low complexity" evidence="1">
    <location>
        <begin position="507"/>
        <end position="517"/>
    </location>
</feature>